<accession>A0A6P1VRC4</accession>
<comment type="similarity">
    <text evidence="8">Belongs to the tRNA(Ile)-lysidine synthase family.</text>
</comment>
<keyword evidence="6 8" id="KW-0067">ATP-binding</keyword>
<organism evidence="10 11">
    <name type="scientific">Spirosoma endbachense</name>
    <dbReference type="NCBI Taxonomy" id="2666025"/>
    <lineage>
        <taxon>Bacteria</taxon>
        <taxon>Pseudomonadati</taxon>
        <taxon>Bacteroidota</taxon>
        <taxon>Cytophagia</taxon>
        <taxon>Cytophagales</taxon>
        <taxon>Cytophagaceae</taxon>
        <taxon>Spirosoma</taxon>
    </lineage>
</organism>
<gene>
    <name evidence="8 10" type="primary">tilS</name>
    <name evidence="10" type="ORF">GJR95_06390</name>
</gene>
<name>A0A6P1VRC4_9BACT</name>
<evidence type="ECO:0000256" key="7">
    <source>
        <dbReference type="ARBA" id="ARBA00048539"/>
    </source>
</evidence>
<dbReference type="InterPro" id="IPR014729">
    <property type="entry name" value="Rossmann-like_a/b/a_fold"/>
</dbReference>
<dbReference type="GO" id="GO:0005524">
    <property type="term" value="F:ATP binding"/>
    <property type="evidence" value="ECO:0007669"/>
    <property type="project" value="UniProtKB-UniRule"/>
</dbReference>
<feature type="domain" description="Lysidine-tRNA(Ile) synthetase C-terminal" evidence="9">
    <location>
        <begin position="379"/>
        <end position="453"/>
    </location>
</feature>
<dbReference type="GO" id="GO:0005737">
    <property type="term" value="C:cytoplasm"/>
    <property type="evidence" value="ECO:0007669"/>
    <property type="project" value="UniProtKB-SubCell"/>
</dbReference>
<dbReference type="NCBIfam" id="TIGR02432">
    <property type="entry name" value="lysidine_TilS_N"/>
    <property type="match status" value="1"/>
</dbReference>
<dbReference type="Gene3D" id="3.40.50.620">
    <property type="entry name" value="HUPs"/>
    <property type="match status" value="1"/>
</dbReference>
<dbReference type="InterPro" id="IPR012796">
    <property type="entry name" value="Lysidine-tRNA-synth_C"/>
</dbReference>
<dbReference type="Pfam" id="PF11734">
    <property type="entry name" value="TilS_C"/>
    <property type="match status" value="1"/>
</dbReference>
<keyword evidence="3 8" id="KW-0436">Ligase</keyword>
<dbReference type="EC" id="6.3.4.19" evidence="8"/>
<protein>
    <recommendedName>
        <fullName evidence="8">tRNA(Ile)-lysidine synthase</fullName>
        <ecNumber evidence="8">6.3.4.19</ecNumber>
    </recommendedName>
    <alternativeName>
        <fullName evidence="8">tRNA(Ile)-2-lysyl-cytidine synthase</fullName>
    </alternativeName>
    <alternativeName>
        <fullName evidence="8">tRNA(Ile)-lysidine synthetase</fullName>
    </alternativeName>
</protein>
<evidence type="ECO:0000256" key="3">
    <source>
        <dbReference type="ARBA" id="ARBA00022598"/>
    </source>
</evidence>
<dbReference type="GO" id="GO:0006400">
    <property type="term" value="P:tRNA modification"/>
    <property type="evidence" value="ECO:0007669"/>
    <property type="project" value="UniProtKB-UniRule"/>
</dbReference>
<comment type="domain">
    <text evidence="8">The N-terminal region contains the highly conserved SGGXDS motif, predicted to be a P-loop motif involved in ATP binding.</text>
</comment>
<dbReference type="InterPro" id="IPR011063">
    <property type="entry name" value="TilS/TtcA_N"/>
</dbReference>
<dbReference type="KEGG" id="senf:GJR95_06390"/>
<evidence type="ECO:0000256" key="2">
    <source>
        <dbReference type="ARBA" id="ARBA00022490"/>
    </source>
</evidence>
<dbReference type="Proteomes" id="UP000464577">
    <property type="component" value="Chromosome"/>
</dbReference>
<reference evidence="10 11" key="1">
    <citation type="submission" date="2019-11" db="EMBL/GenBank/DDBJ databases">
        <title>Spirosoma endbachense sp. nov., isolated from a natural salt meadow.</title>
        <authorList>
            <person name="Rojas J."/>
            <person name="Ambika Manirajan B."/>
            <person name="Ratering S."/>
            <person name="Suarez C."/>
            <person name="Geissler-Plaum R."/>
            <person name="Schnell S."/>
        </authorList>
    </citation>
    <scope>NUCLEOTIDE SEQUENCE [LARGE SCALE GENOMIC DNA]</scope>
    <source>
        <strain evidence="10 11">I-24</strain>
    </source>
</reference>
<evidence type="ECO:0000256" key="8">
    <source>
        <dbReference type="HAMAP-Rule" id="MF_01161"/>
    </source>
</evidence>
<evidence type="ECO:0000313" key="11">
    <source>
        <dbReference type="Proteomes" id="UP000464577"/>
    </source>
</evidence>
<comment type="subcellular location">
    <subcellularLocation>
        <location evidence="1 8">Cytoplasm</location>
    </subcellularLocation>
</comment>
<keyword evidence="4 8" id="KW-0819">tRNA processing</keyword>
<proteinExistence type="inferred from homology"/>
<keyword evidence="5 8" id="KW-0547">Nucleotide-binding</keyword>
<evidence type="ECO:0000313" key="10">
    <source>
        <dbReference type="EMBL" id="QHV94662.1"/>
    </source>
</evidence>
<dbReference type="RefSeq" id="WP_162385080.1">
    <property type="nucleotide sequence ID" value="NZ_CP045997.1"/>
</dbReference>
<feature type="binding site" evidence="8">
    <location>
        <begin position="27"/>
        <end position="32"/>
    </location>
    <ligand>
        <name>ATP</name>
        <dbReference type="ChEBI" id="CHEBI:30616"/>
    </ligand>
</feature>
<evidence type="ECO:0000256" key="6">
    <source>
        <dbReference type="ARBA" id="ARBA00022840"/>
    </source>
</evidence>
<dbReference type="PANTHER" id="PTHR43033">
    <property type="entry name" value="TRNA(ILE)-LYSIDINE SYNTHASE-RELATED"/>
    <property type="match status" value="1"/>
</dbReference>
<dbReference type="NCBIfam" id="TIGR02433">
    <property type="entry name" value="lysidine_TilS_C"/>
    <property type="match status" value="1"/>
</dbReference>
<sequence length="456" mass="51605">MLERELLGFINENRLFGPTDRVLLAVSGGLDSMVLAELFHRTKQSFAIAHVNFGMRGDESDADAVFVQNKAKAYEVPFHLIYFDTVAVAAERGISIQMAARDLRYNWFAQLNEQHGYAGTVTAHHKNDVLETLLLNLTRGTGLAGLHGIAARQERSATDVIVRPLLFAAREQLADYAREHGILYREDRSNNDDKYARNRIRHHVVPVLAELNPGLWQILPRTIERFRAAEALVLAELNRSWATIAEPIGPQQFLPANKLMAQTELAFRLAEWLRPYGFLADQVTQLIESLNRPVGQVFASTTHRIVHDRLADGRIGLLLEVLTSASGYEVNLSEWPDSPLHIAGQFILTVDVVEKTTAFRLPTDPKIACLDADLITFPLTIRTWRQGDRFHPLGLNGHKLVSDLLNDLKLTRSEREQAIVLLSADQIVWVAGRRIDHRYRVTAKTRQIARFIWQNK</sequence>
<dbReference type="CDD" id="cd01992">
    <property type="entry name" value="TilS_N"/>
    <property type="match status" value="1"/>
</dbReference>
<dbReference type="AlphaFoldDB" id="A0A6P1VRC4"/>
<evidence type="ECO:0000259" key="9">
    <source>
        <dbReference type="SMART" id="SM00977"/>
    </source>
</evidence>
<dbReference type="HAMAP" id="MF_01161">
    <property type="entry name" value="tRNA_Ile_lys_synt"/>
    <property type="match status" value="1"/>
</dbReference>
<dbReference type="Pfam" id="PF01171">
    <property type="entry name" value="ATP_bind_3"/>
    <property type="match status" value="1"/>
</dbReference>
<dbReference type="PANTHER" id="PTHR43033:SF1">
    <property type="entry name" value="TRNA(ILE)-LYSIDINE SYNTHASE-RELATED"/>
    <property type="match status" value="1"/>
</dbReference>
<evidence type="ECO:0000256" key="1">
    <source>
        <dbReference type="ARBA" id="ARBA00004496"/>
    </source>
</evidence>
<evidence type="ECO:0000256" key="5">
    <source>
        <dbReference type="ARBA" id="ARBA00022741"/>
    </source>
</evidence>
<comment type="function">
    <text evidence="8">Ligates lysine onto the cytidine present at position 34 of the AUA codon-specific tRNA(Ile) that contains the anticodon CAU, in an ATP-dependent manner. Cytidine is converted to lysidine, thus changing the amino acid specificity of the tRNA from methionine to isoleucine.</text>
</comment>
<dbReference type="EMBL" id="CP045997">
    <property type="protein sequence ID" value="QHV94662.1"/>
    <property type="molecule type" value="Genomic_DNA"/>
</dbReference>
<keyword evidence="2 8" id="KW-0963">Cytoplasm</keyword>
<evidence type="ECO:0000256" key="4">
    <source>
        <dbReference type="ARBA" id="ARBA00022694"/>
    </source>
</evidence>
<dbReference type="SUPFAM" id="SSF56037">
    <property type="entry name" value="PheT/TilS domain"/>
    <property type="match status" value="1"/>
</dbReference>
<dbReference type="GO" id="GO:0032267">
    <property type="term" value="F:tRNA(Ile)-lysidine synthase activity"/>
    <property type="evidence" value="ECO:0007669"/>
    <property type="project" value="UniProtKB-EC"/>
</dbReference>
<comment type="catalytic activity">
    <reaction evidence="7 8">
        <text>cytidine(34) in tRNA(Ile2) + L-lysine + ATP = lysidine(34) in tRNA(Ile2) + AMP + diphosphate + H(+)</text>
        <dbReference type="Rhea" id="RHEA:43744"/>
        <dbReference type="Rhea" id="RHEA-COMP:10625"/>
        <dbReference type="Rhea" id="RHEA-COMP:10670"/>
        <dbReference type="ChEBI" id="CHEBI:15378"/>
        <dbReference type="ChEBI" id="CHEBI:30616"/>
        <dbReference type="ChEBI" id="CHEBI:32551"/>
        <dbReference type="ChEBI" id="CHEBI:33019"/>
        <dbReference type="ChEBI" id="CHEBI:82748"/>
        <dbReference type="ChEBI" id="CHEBI:83665"/>
        <dbReference type="ChEBI" id="CHEBI:456215"/>
        <dbReference type="EC" id="6.3.4.19"/>
    </reaction>
</comment>
<keyword evidence="11" id="KW-1185">Reference proteome</keyword>
<dbReference type="SUPFAM" id="SSF52402">
    <property type="entry name" value="Adenine nucleotide alpha hydrolases-like"/>
    <property type="match status" value="1"/>
</dbReference>
<dbReference type="InterPro" id="IPR012795">
    <property type="entry name" value="tRNA_Ile_lys_synt_N"/>
</dbReference>
<dbReference type="InterPro" id="IPR012094">
    <property type="entry name" value="tRNA_Ile_lys_synt"/>
</dbReference>
<dbReference type="SMART" id="SM00977">
    <property type="entry name" value="TilS_C"/>
    <property type="match status" value="1"/>
</dbReference>